<dbReference type="InterPro" id="IPR033121">
    <property type="entry name" value="PEPTIDASE_A1"/>
</dbReference>
<feature type="signal peptide" evidence="3">
    <location>
        <begin position="1"/>
        <end position="24"/>
    </location>
</feature>
<protein>
    <recommendedName>
        <fullName evidence="4">Peptidase A1 domain-containing protein</fullName>
    </recommendedName>
</protein>
<reference evidence="5 6" key="1">
    <citation type="submission" date="2024-09" db="EMBL/GenBank/DDBJ databases">
        <title>Rethinking Asexuality: The Enigmatic Case of Functional Sexual Genes in Lepraria (Stereocaulaceae).</title>
        <authorList>
            <person name="Doellman M."/>
            <person name="Sun Y."/>
            <person name="Barcenas-Pena A."/>
            <person name="Lumbsch H.T."/>
            <person name="Grewe F."/>
        </authorList>
    </citation>
    <scope>NUCLEOTIDE SEQUENCE [LARGE SCALE GENOMIC DNA]</scope>
    <source>
        <strain evidence="5 6">Grewe 0041</strain>
    </source>
</reference>
<dbReference type="Gene3D" id="2.40.70.10">
    <property type="entry name" value="Acid Proteases"/>
    <property type="match status" value="2"/>
</dbReference>
<feature type="transmembrane region" description="Helical" evidence="2">
    <location>
        <begin position="428"/>
        <end position="451"/>
    </location>
</feature>
<evidence type="ECO:0000259" key="4">
    <source>
        <dbReference type="PROSITE" id="PS51767"/>
    </source>
</evidence>
<feature type="region of interest" description="Disordered" evidence="1">
    <location>
        <begin position="458"/>
        <end position="517"/>
    </location>
</feature>
<dbReference type="SUPFAM" id="SSF50630">
    <property type="entry name" value="Acid proteases"/>
    <property type="match status" value="1"/>
</dbReference>
<feature type="domain" description="Peptidase A1" evidence="4">
    <location>
        <begin position="52"/>
        <end position="382"/>
    </location>
</feature>
<keyword evidence="6" id="KW-1185">Reference proteome</keyword>
<name>A0ABR4AU70_9LECA</name>
<feature type="chain" id="PRO_5046779202" description="Peptidase A1 domain-containing protein" evidence="3">
    <location>
        <begin position="25"/>
        <end position="517"/>
    </location>
</feature>
<dbReference type="InterPro" id="IPR021109">
    <property type="entry name" value="Peptidase_aspartic_dom_sf"/>
</dbReference>
<dbReference type="Proteomes" id="UP001590951">
    <property type="component" value="Unassembled WGS sequence"/>
</dbReference>
<comment type="caution">
    <text evidence="5">The sequence shown here is derived from an EMBL/GenBank/DDBJ whole genome shotgun (WGS) entry which is preliminary data.</text>
</comment>
<organism evidence="5 6">
    <name type="scientific">Lepraria finkii</name>
    <dbReference type="NCBI Taxonomy" id="1340010"/>
    <lineage>
        <taxon>Eukaryota</taxon>
        <taxon>Fungi</taxon>
        <taxon>Dikarya</taxon>
        <taxon>Ascomycota</taxon>
        <taxon>Pezizomycotina</taxon>
        <taxon>Lecanoromycetes</taxon>
        <taxon>OSLEUM clade</taxon>
        <taxon>Lecanoromycetidae</taxon>
        <taxon>Lecanorales</taxon>
        <taxon>Lecanorineae</taxon>
        <taxon>Stereocaulaceae</taxon>
        <taxon>Lepraria</taxon>
    </lineage>
</organism>
<keyword evidence="3" id="KW-0732">Signal</keyword>
<dbReference type="EMBL" id="JBHFEH010000079">
    <property type="protein sequence ID" value="KAL2048810.1"/>
    <property type="molecule type" value="Genomic_DNA"/>
</dbReference>
<feature type="compositionally biased region" description="Low complexity" evidence="1">
    <location>
        <begin position="473"/>
        <end position="497"/>
    </location>
</feature>
<keyword evidence="2" id="KW-1133">Transmembrane helix</keyword>
<feature type="compositionally biased region" description="Low complexity" evidence="1">
    <location>
        <begin position="406"/>
        <end position="425"/>
    </location>
</feature>
<proteinExistence type="predicted"/>
<feature type="region of interest" description="Disordered" evidence="1">
    <location>
        <begin position="393"/>
        <end position="425"/>
    </location>
</feature>
<evidence type="ECO:0000256" key="3">
    <source>
        <dbReference type="SAM" id="SignalP"/>
    </source>
</evidence>
<evidence type="ECO:0000256" key="1">
    <source>
        <dbReference type="SAM" id="MobiDB-lite"/>
    </source>
</evidence>
<evidence type="ECO:0000313" key="6">
    <source>
        <dbReference type="Proteomes" id="UP001590951"/>
    </source>
</evidence>
<accession>A0ABR4AU70</accession>
<evidence type="ECO:0000313" key="5">
    <source>
        <dbReference type="EMBL" id="KAL2048810.1"/>
    </source>
</evidence>
<keyword evidence="2" id="KW-0812">Transmembrane</keyword>
<dbReference type="Pfam" id="PF00026">
    <property type="entry name" value="Asp"/>
    <property type="match status" value="1"/>
</dbReference>
<gene>
    <name evidence="5" type="ORF">ABVK25_010935</name>
</gene>
<sequence>MDPRGSRWFHLYLCILSSIPLAIAASGNCSVAPLSLPWSNVTVSTNGVAVTRGIELGIGTPNQIFSLRPSTTLNNTRLSNVLDCVSEANTSCVGGKGGVYDSSRSSSFVASIKDRWNGSAADTETATGSYVYFNDIMEFQSNGTVWGFPVVEDSDLVSGTEAGLPLGLNSSFLAAVTEANVAPSKAWGLYAGDRSLSPVDGELTVGGYDPARVAGNFTTFPLGNWSLQQACPLQVTVSSITYDHPNGSSDSLLSENMIACVEPFQDRFTFTPYVASRFANITNYNSSYTNLTYPTSNAPDGSITITLDNNYTTVIPNSELVTLHRGSDQSGRYAITNSSIVDTAIESNANSNPATVQPLLGGMYLTFNYLLVDYESGQFQMAPAVPGTHISNPESLKKICTPTPSPSQSASPAPIASPAPSKSSHTGAIAGGTVGGVAGLAIIGAFIFLFLRHQRRRHGESTVAPTETTYPWSPSMQSPSMSDPQSPSELPLSLALSVHEVPGNSKSDAPPNFNTNS</sequence>
<dbReference type="PROSITE" id="PS51767">
    <property type="entry name" value="PEPTIDASE_A1"/>
    <property type="match status" value="1"/>
</dbReference>
<feature type="compositionally biased region" description="Polar residues" evidence="1">
    <location>
        <begin position="504"/>
        <end position="517"/>
    </location>
</feature>
<evidence type="ECO:0000256" key="2">
    <source>
        <dbReference type="SAM" id="Phobius"/>
    </source>
</evidence>
<keyword evidence="2" id="KW-0472">Membrane</keyword>
<feature type="compositionally biased region" description="Polar residues" evidence="1">
    <location>
        <begin position="463"/>
        <end position="472"/>
    </location>
</feature>